<protein>
    <submittedName>
        <fullName evidence="1">DUF3253 domain-containing protein</fullName>
    </submittedName>
</protein>
<evidence type="ECO:0000313" key="2">
    <source>
        <dbReference type="Proteomes" id="UP001206639"/>
    </source>
</evidence>
<dbReference type="Gene3D" id="1.10.10.10">
    <property type="entry name" value="Winged helix-like DNA-binding domain superfamily/Winged helix DNA-binding domain"/>
    <property type="match status" value="1"/>
</dbReference>
<dbReference type="InterPro" id="IPR036390">
    <property type="entry name" value="WH_DNA-bd_sf"/>
</dbReference>
<comment type="caution">
    <text evidence="1">The sequence shown here is derived from an EMBL/GenBank/DDBJ whole genome shotgun (WGS) entry which is preliminary data.</text>
</comment>
<dbReference type="InterPro" id="IPR021660">
    <property type="entry name" value="DUF3253"/>
</dbReference>
<name>A0ABT2M855_9MYCO</name>
<accession>A0ABT2M855</accession>
<dbReference type="Proteomes" id="UP001206639">
    <property type="component" value="Unassembled WGS sequence"/>
</dbReference>
<dbReference type="EMBL" id="JAODWD010000002">
    <property type="protein sequence ID" value="MCT7658447.1"/>
    <property type="molecule type" value="Genomic_DNA"/>
</dbReference>
<evidence type="ECO:0000313" key="1">
    <source>
        <dbReference type="EMBL" id="MCT7658447.1"/>
    </source>
</evidence>
<dbReference type="InterPro" id="IPR036388">
    <property type="entry name" value="WH-like_DNA-bd_sf"/>
</dbReference>
<reference evidence="2" key="1">
    <citation type="submission" date="2023-07" db="EMBL/GenBank/DDBJ databases">
        <authorList>
            <person name="Deng Y."/>
            <person name="Zhang Y.-Q."/>
        </authorList>
    </citation>
    <scope>NUCLEOTIDE SEQUENCE [LARGE SCALE GENOMIC DNA]</scope>
    <source>
        <strain evidence="2">CPCC 205710</strain>
    </source>
</reference>
<dbReference type="RefSeq" id="WP_260992497.1">
    <property type="nucleotide sequence ID" value="NZ_JAODWD010000002.1"/>
</dbReference>
<sequence>MALRIELKSIADAGGPAARYADIALGDGPVVERLESAILALAHRRGPSSSTCPSDAARAVGGQNWRDLMDDARAIARDLARQGDVEITQKGEVLHPDATWRGPIRIRAK</sequence>
<gene>
    <name evidence="1" type="ORF">N4S67_08445</name>
</gene>
<organism evidence="1 2">
    <name type="scientific">Mycobacterium deserti</name>
    <dbReference type="NCBI Taxonomy" id="2978347"/>
    <lineage>
        <taxon>Bacteria</taxon>
        <taxon>Bacillati</taxon>
        <taxon>Actinomycetota</taxon>
        <taxon>Actinomycetes</taxon>
        <taxon>Mycobacteriales</taxon>
        <taxon>Mycobacteriaceae</taxon>
        <taxon>Mycobacterium</taxon>
    </lineage>
</organism>
<dbReference type="Pfam" id="PF11625">
    <property type="entry name" value="DUF3253"/>
    <property type="match status" value="1"/>
</dbReference>
<keyword evidence="2" id="KW-1185">Reference proteome</keyword>
<proteinExistence type="predicted"/>
<dbReference type="SUPFAM" id="SSF46785">
    <property type="entry name" value="Winged helix' DNA-binding domain"/>
    <property type="match status" value="1"/>
</dbReference>